<protein>
    <submittedName>
        <fullName evidence="3">Amidohydrolase family protein</fullName>
    </submittedName>
</protein>
<dbReference type="SUPFAM" id="SSF51556">
    <property type="entry name" value="Metallo-dependent hydrolases"/>
    <property type="match status" value="1"/>
</dbReference>
<evidence type="ECO:0000256" key="1">
    <source>
        <dbReference type="ARBA" id="ARBA00023239"/>
    </source>
</evidence>
<dbReference type="PANTHER" id="PTHR21240:SF28">
    <property type="entry name" value="ISO-OROTATE DECARBOXYLASE (EUROFUNG)"/>
    <property type="match status" value="1"/>
</dbReference>
<dbReference type="PANTHER" id="PTHR21240">
    <property type="entry name" value="2-AMINO-3-CARBOXYLMUCONATE-6-SEMIALDEHYDE DECARBOXYLASE"/>
    <property type="match status" value="1"/>
</dbReference>
<evidence type="ECO:0000313" key="3">
    <source>
        <dbReference type="EMBL" id="MFI6505903.1"/>
    </source>
</evidence>
<keyword evidence="4" id="KW-1185">Reference proteome</keyword>
<dbReference type="InterPro" id="IPR032466">
    <property type="entry name" value="Metal_Hydrolase"/>
</dbReference>
<comment type="caution">
    <text evidence="3">The sequence shown here is derived from an EMBL/GenBank/DDBJ whole genome shotgun (WGS) entry which is preliminary data.</text>
</comment>
<dbReference type="EMBL" id="JBITGY010000027">
    <property type="protein sequence ID" value="MFI6505903.1"/>
    <property type="molecule type" value="Genomic_DNA"/>
</dbReference>
<dbReference type="Proteomes" id="UP001612741">
    <property type="component" value="Unassembled WGS sequence"/>
</dbReference>
<keyword evidence="1" id="KW-0456">Lyase</keyword>
<organism evidence="3 4">
    <name type="scientific">Nonomuraea typhae</name>
    <dbReference type="NCBI Taxonomy" id="2603600"/>
    <lineage>
        <taxon>Bacteria</taxon>
        <taxon>Bacillati</taxon>
        <taxon>Actinomycetota</taxon>
        <taxon>Actinomycetes</taxon>
        <taxon>Streptosporangiales</taxon>
        <taxon>Streptosporangiaceae</taxon>
        <taxon>Nonomuraea</taxon>
    </lineage>
</organism>
<sequence length="269" mass="29346">MSVIETAVWNRRPQTAVRIVDAHAHAGPYSLFFIPEAGPDAMTRVMDRCGVAHAVVSSHLAIQLDAAEGNAQTAEIVRRAPGRFTGHLTVNPWQDPVGELARWGDDPRFGGIKLHPDLHDYPLTGRRYAPVWEFADRTGCPVLTHSYDGSPYNSLPHVEEIAVRHPAATILAGHAGATPLGFDLAIEAAQRRPGLVLEVCGSFNSGADIARMVREVGTDRVVYGSDFPFIDLRMSLGRVIFSGLSEEDRAAVLGGTMTHLLQWRSRLGR</sequence>
<accession>A0ABW7ZCN1</accession>
<name>A0ABW7ZCN1_9ACTN</name>
<proteinExistence type="predicted"/>
<dbReference type="RefSeq" id="WP_397092344.1">
    <property type="nucleotide sequence ID" value="NZ_JBITGY010000027.1"/>
</dbReference>
<gene>
    <name evidence="3" type="ORF">ACIBG2_51610</name>
</gene>
<reference evidence="3 4" key="1">
    <citation type="submission" date="2024-10" db="EMBL/GenBank/DDBJ databases">
        <title>The Natural Products Discovery Center: Release of the First 8490 Sequenced Strains for Exploring Actinobacteria Biosynthetic Diversity.</title>
        <authorList>
            <person name="Kalkreuter E."/>
            <person name="Kautsar S.A."/>
            <person name="Yang D."/>
            <person name="Bader C.D."/>
            <person name="Teijaro C.N."/>
            <person name="Fluegel L."/>
            <person name="Davis C.M."/>
            <person name="Simpson J.R."/>
            <person name="Lauterbach L."/>
            <person name="Steele A.D."/>
            <person name="Gui C."/>
            <person name="Meng S."/>
            <person name="Li G."/>
            <person name="Viehrig K."/>
            <person name="Ye F."/>
            <person name="Su P."/>
            <person name="Kiefer A.F."/>
            <person name="Nichols A."/>
            <person name="Cepeda A.J."/>
            <person name="Yan W."/>
            <person name="Fan B."/>
            <person name="Jiang Y."/>
            <person name="Adhikari A."/>
            <person name="Zheng C.-J."/>
            <person name="Schuster L."/>
            <person name="Cowan T.M."/>
            <person name="Smanski M.J."/>
            <person name="Chevrette M.G."/>
            <person name="De Carvalho L.P.S."/>
            <person name="Shen B."/>
        </authorList>
    </citation>
    <scope>NUCLEOTIDE SEQUENCE [LARGE SCALE GENOMIC DNA]</scope>
    <source>
        <strain evidence="3 4">NPDC050545</strain>
    </source>
</reference>
<dbReference type="CDD" id="cd01292">
    <property type="entry name" value="metallo-dependent_hydrolases"/>
    <property type="match status" value="1"/>
</dbReference>
<evidence type="ECO:0000259" key="2">
    <source>
        <dbReference type="Pfam" id="PF04909"/>
    </source>
</evidence>
<dbReference type="InterPro" id="IPR006680">
    <property type="entry name" value="Amidohydro-rel"/>
</dbReference>
<dbReference type="Gene3D" id="3.20.20.140">
    <property type="entry name" value="Metal-dependent hydrolases"/>
    <property type="match status" value="1"/>
</dbReference>
<evidence type="ECO:0000313" key="4">
    <source>
        <dbReference type="Proteomes" id="UP001612741"/>
    </source>
</evidence>
<feature type="domain" description="Amidohydrolase-related" evidence="2">
    <location>
        <begin position="20"/>
        <end position="256"/>
    </location>
</feature>
<dbReference type="InterPro" id="IPR032465">
    <property type="entry name" value="ACMSD"/>
</dbReference>
<dbReference type="Pfam" id="PF04909">
    <property type="entry name" value="Amidohydro_2"/>
    <property type="match status" value="1"/>
</dbReference>